<gene>
    <name evidence="3" type="ORF">BOQ54_11830</name>
</gene>
<protein>
    <submittedName>
        <fullName evidence="3">Alkaline phosphatase</fullName>
    </submittedName>
</protein>
<dbReference type="InterPro" id="IPR015943">
    <property type="entry name" value="WD40/YVTN_repeat-like_dom_sf"/>
</dbReference>
<dbReference type="PANTHER" id="PTHR46928:SF1">
    <property type="entry name" value="MESENCHYME-SPECIFIC CELL SURFACE GLYCOPROTEIN"/>
    <property type="match status" value="1"/>
</dbReference>
<dbReference type="Proteomes" id="UP000182703">
    <property type="component" value="Chromosome"/>
</dbReference>
<dbReference type="Pfam" id="PF13449">
    <property type="entry name" value="Phytase-like"/>
    <property type="match status" value="1"/>
</dbReference>
<dbReference type="PANTHER" id="PTHR46928">
    <property type="entry name" value="MESENCHYME-SPECIFIC CELL SURFACE GLYCOPROTEIN"/>
    <property type="match status" value="1"/>
</dbReference>
<sequence>MRRQMFLTALAAALMAGTSAAALAEQSFNRIATFPVVANLPADRDAQKKKTVAEIIAASEDGNLLVYTDSPQNAVGFVDITDPRQPKAAGFLPVGGEPTSVTVIGGKAFVAVNTSKSYKEPDGVLAVVDIAAKSIEATCALGGQPDSIAASPDKAFLAIAIENERDEEENKGKLPQLPAGNLAILPVKGGAVDCAGKKTVDLTGLAGVAPEDPEPEFVAVNGRNEVVVTLQENNHIAVVDLATAKVVGHLPAGTVTLEAIDTRRDKIISATGRLENVKREPDAVKWLDDERFVTANEGDYEGGSRGFTIFRKDGTVEYDSGNALEHLAMRIGHFPEKRADKKGIEPEGIEVARYGDETLIFVGTERSSFVAVYRDAGPGQAPQFLQVLPSGIGPEGLLAIPQRNLFVTANETDLVEDGGPRATVMIYERSEGAPVYPMIASADDAKGLPIAWGALSGLAADGAQPGRLFAVTDSAYAEARILEIDAAKKPAVITRAITVTRDGAPAKGLDIEGIAWRPAGGFWLASEGNPEKKDVPTHSSLVRVDAEGAVVEEVALPETLAAAATRFGFEGVAVVGEGNEETVYVAVQREWKDDPKGFVKILTYKPATKAWGVMRYPLDAAPKGWMGLSELTYVGNDTFVVIERDNQFGDKAVKTLQAFSVKGLTPAAVGEKDAPVVEKRKLRDLVPDLASPKGYVLDKIESFAVDAAGDAFIITDNDGVDDASGETVFLNLGRLTSN</sequence>
<accession>A0AAC9JPS4</accession>
<feature type="signal peptide" evidence="1">
    <location>
        <begin position="1"/>
        <end position="24"/>
    </location>
</feature>
<dbReference type="Gene3D" id="2.130.10.10">
    <property type="entry name" value="YVTN repeat-like/Quinoprotein amine dehydrogenase"/>
    <property type="match status" value="1"/>
</dbReference>
<evidence type="ECO:0000313" key="4">
    <source>
        <dbReference type="Proteomes" id="UP000182703"/>
    </source>
</evidence>
<dbReference type="InterPro" id="IPR027372">
    <property type="entry name" value="Phytase-like_dom"/>
</dbReference>
<dbReference type="EMBL" id="CP018095">
    <property type="protein sequence ID" value="APF37932.1"/>
    <property type="molecule type" value="Genomic_DNA"/>
</dbReference>
<feature type="chain" id="PRO_5042100255" evidence="1">
    <location>
        <begin position="25"/>
        <end position="738"/>
    </location>
</feature>
<evidence type="ECO:0000313" key="3">
    <source>
        <dbReference type="EMBL" id="APF37932.1"/>
    </source>
</evidence>
<keyword evidence="1" id="KW-0732">Signal</keyword>
<dbReference type="SUPFAM" id="SSF101898">
    <property type="entry name" value="NHL repeat"/>
    <property type="match status" value="1"/>
</dbReference>
<dbReference type="KEGG" id="cdq:BOQ54_11830"/>
<keyword evidence="4" id="KW-1185">Reference proteome</keyword>
<organism evidence="3 4">
    <name type="scientific">Chelatococcus daeguensis</name>
    <dbReference type="NCBI Taxonomy" id="444444"/>
    <lineage>
        <taxon>Bacteria</taxon>
        <taxon>Pseudomonadati</taxon>
        <taxon>Pseudomonadota</taxon>
        <taxon>Alphaproteobacteria</taxon>
        <taxon>Hyphomicrobiales</taxon>
        <taxon>Chelatococcaceae</taxon>
        <taxon>Chelatococcus</taxon>
    </lineage>
</organism>
<evidence type="ECO:0000259" key="2">
    <source>
        <dbReference type="Pfam" id="PF13449"/>
    </source>
</evidence>
<proteinExistence type="predicted"/>
<reference evidence="3 4" key="1">
    <citation type="submission" date="2016-11" db="EMBL/GenBank/DDBJ databases">
        <title>Complete genome sequence of the aerobically denitrifying bacterium Chelatococcus daeguensis TAD1.</title>
        <authorList>
            <person name="Yang Y."/>
            <person name="Huang S."/>
            <person name="Lin E."/>
        </authorList>
    </citation>
    <scope>NUCLEOTIDE SEQUENCE [LARGE SCALE GENOMIC DNA]</scope>
    <source>
        <strain evidence="3 4">TAD1</strain>
    </source>
</reference>
<dbReference type="InterPro" id="IPR011048">
    <property type="entry name" value="Haem_d1_sf"/>
</dbReference>
<dbReference type="SUPFAM" id="SSF51004">
    <property type="entry name" value="C-terminal (heme d1) domain of cytochrome cd1-nitrite reductase"/>
    <property type="match status" value="1"/>
</dbReference>
<dbReference type="AlphaFoldDB" id="A0AAC9JPS4"/>
<evidence type="ECO:0000256" key="1">
    <source>
        <dbReference type="SAM" id="SignalP"/>
    </source>
</evidence>
<feature type="domain" description="Phytase-like" evidence="2">
    <location>
        <begin position="451"/>
        <end position="718"/>
    </location>
</feature>
<name>A0AAC9JPS4_9HYPH</name>
<dbReference type="RefSeq" id="WP_071923965.1">
    <property type="nucleotide sequence ID" value="NZ_CP018095.1"/>
</dbReference>
<dbReference type="InterPro" id="IPR052956">
    <property type="entry name" value="Mesenchyme-surface_protein"/>
</dbReference>